<dbReference type="GO" id="GO:0016787">
    <property type="term" value="F:hydrolase activity"/>
    <property type="evidence" value="ECO:0007669"/>
    <property type="project" value="UniProtKB-KW"/>
</dbReference>
<evidence type="ECO:0000259" key="10">
    <source>
        <dbReference type="PROSITE" id="PS51194"/>
    </source>
</evidence>
<dbReference type="EMBL" id="CP054056">
    <property type="protein sequence ID" value="QKJ25063.1"/>
    <property type="molecule type" value="Genomic_DNA"/>
</dbReference>
<dbReference type="SUPFAM" id="SSF52540">
    <property type="entry name" value="P-loop containing nucleoside triphosphate hydrolases"/>
    <property type="match status" value="2"/>
</dbReference>
<dbReference type="KEGG" id="aqg:HRU87_02360"/>
<evidence type="ECO:0000256" key="7">
    <source>
        <dbReference type="ARBA" id="ARBA00023204"/>
    </source>
</evidence>
<dbReference type="InterPro" id="IPR027417">
    <property type="entry name" value="P-loop_NTPase"/>
</dbReference>
<dbReference type="GO" id="GO:0005524">
    <property type="term" value="F:ATP binding"/>
    <property type="evidence" value="ECO:0007669"/>
    <property type="project" value="UniProtKB-KW"/>
</dbReference>
<keyword evidence="3" id="KW-0378">Hydrolase</keyword>
<dbReference type="InterPro" id="IPR047112">
    <property type="entry name" value="RecG/Mfd"/>
</dbReference>
<reference evidence="11 12" key="1">
    <citation type="submission" date="2020-05" db="EMBL/GenBank/DDBJ databases">
        <title>Aquirufa sp. strain 15G-AUS-rot a new Aquirufa species.</title>
        <authorList>
            <person name="Pitt A."/>
            <person name="Hahn M.W."/>
        </authorList>
    </citation>
    <scope>NUCLEOTIDE SEQUENCE [LARGE SCALE GENOMIC DNA]</scope>
    <source>
        <strain evidence="11 12">15G-AUS-rot</strain>
    </source>
</reference>
<evidence type="ECO:0000256" key="5">
    <source>
        <dbReference type="ARBA" id="ARBA00022840"/>
    </source>
</evidence>
<feature type="domain" description="Helicase C-terminal" evidence="10">
    <location>
        <begin position="494"/>
        <end position="641"/>
    </location>
</feature>
<evidence type="ECO:0000256" key="2">
    <source>
        <dbReference type="ARBA" id="ARBA00022763"/>
    </source>
</evidence>
<dbReference type="Gene3D" id="2.40.50.140">
    <property type="entry name" value="Nucleic acid-binding proteins"/>
    <property type="match status" value="1"/>
</dbReference>
<evidence type="ECO:0000256" key="3">
    <source>
        <dbReference type="ARBA" id="ARBA00022801"/>
    </source>
</evidence>
<protein>
    <recommendedName>
        <fullName evidence="8">Probable DNA 3'-5' helicase RecG</fullName>
    </recommendedName>
</protein>
<evidence type="ECO:0000313" key="12">
    <source>
        <dbReference type="Proteomes" id="UP000501003"/>
    </source>
</evidence>
<keyword evidence="4 11" id="KW-0347">Helicase</keyword>
<accession>A0A7D4Q4H7</accession>
<dbReference type="SUPFAM" id="SSF50249">
    <property type="entry name" value="Nucleic acid-binding proteins"/>
    <property type="match status" value="1"/>
</dbReference>
<dbReference type="InterPro" id="IPR012340">
    <property type="entry name" value="NA-bd_OB-fold"/>
</dbReference>
<dbReference type="Pfam" id="PF00271">
    <property type="entry name" value="Helicase_C"/>
    <property type="match status" value="1"/>
</dbReference>
<proteinExistence type="predicted"/>
<dbReference type="PROSITE" id="PS51192">
    <property type="entry name" value="HELICASE_ATP_BIND_1"/>
    <property type="match status" value="1"/>
</dbReference>
<keyword evidence="7" id="KW-0234">DNA repair</keyword>
<name>A0A7D4Q4H7_9MICO</name>
<dbReference type="Pfam" id="PF19833">
    <property type="entry name" value="RecG_dom3_C"/>
    <property type="match status" value="1"/>
</dbReference>
<evidence type="ECO:0000259" key="9">
    <source>
        <dbReference type="PROSITE" id="PS51192"/>
    </source>
</evidence>
<feature type="domain" description="Helicase ATP-binding" evidence="9">
    <location>
        <begin position="277"/>
        <end position="442"/>
    </location>
</feature>
<evidence type="ECO:0000256" key="1">
    <source>
        <dbReference type="ARBA" id="ARBA00022741"/>
    </source>
</evidence>
<dbReference type="CDD" id="cd04488">
    <property type="entry name" value="RecG_wedge_OBF"/>
    <property type="match status" value="1"/>
</dbReference>
<keyword evidence="12" id="KW-1185">Reference proteome</keyword>
<dbReference type="PROSITE" id="PS51194">
    <property type="entry name" value="HELICASE_CTER"/>
    <property type="match status" value="1"/>
</dbReference>
<dbReference type="InterPro" id="IPR011545">
    <property type="entry name" value="DEAD/DEAH_box_helicase_dom"/>
</dbReference>
<dbReference type="SMART" id="SM00487">
    <property type="entry name" value="DEXDc"/>
    <property type="match status" value="1"/>
</dbReference>
<dbReference type="Gene3D" id="3.40.50.300">
    <property type="entry name" value="P-loop containing nucleotide triphosphate hydrolases"/>
    <property type="match status" value="2"/>
</dbReference>
<dbReference type="Pfam" id="PF17191">
    <property type="entry name" value="RecG_wedge"/>
    <property type="match status" value="1"/>
</dbReference>
<dbReference type="Proteomes" id="UP000501003">
    <property type="component" value="Chromosome"/>
</dbReference>
<dbReference type="InterPro" id="IPR001650">
    <property type="entry name" value="Helicase_C-like"/>
</dbReference>
<evidence type="ECO:0000313" key="11">
    <source>
        <dbReference type="EMBL" id="QKJ25063.1"/>
    </source>
</evidence>
<keyword evidence="5" id="KW-0067">ATP-binding</keyword>
<dbReference type="InterPro" id="IPR014001">
    <property type="entry name" value="Helicase_ATP-bd"/>
</dbReference>
<sequence length="706" mass="76281">MLNDSRKLGALLGERTAKAFLKHFGIETVEELLAHFPRRYSKRGELTQISSLPIGEMVTVVGEVLSTSNRRLKGRSGSLLEVVITDGTKQLTLAFFNQAWRQKDLHQGARGLFSGRIGIFSNKLQLAHPDYELFETELTGEEAKAWADLPIPIYPAAGSLSTWKIQKAIDIVLTATPSVDGILPESLLASEGLISLDEAIRLVHQPKQDVHWQQARDSLRFHEAMFLQLQLAKLRQARTNQVATSRSSGELLGIFDKSLPFSLTSGQEEVGEHIAKDLASGSPMHRLLQGEVGSGKTLVALRAILSVAESGGQSALLAPTEVLASQHYESIRRALGPELSERLGVRLLTGQLATADRKRALLDMASGKCLLAIGTHALISEKVQFYDLAFVIVDEQHRFGVGQRELLRLKGKTSPHVLTMTATPIPRTMAITVFGDLEISTLTELPAGRQPISSHVVEVSKPALVSRVWQRVAEEVAAGRQAFVVCPRIEGDTQEEQEFEGEELELEQSVAPAAAVDVAEALKLNPALAGLSIGLLHGRQANEEKASVMAAFAAGEIQVLVSTTVIEVGVNVPNATAMVILDADRFGISQLHQLRGRVGRGSHSGVCLMVTASEPGSLAMQRLEAVASTTDGFKLSELDLELRGEGDVLGDVQSGGRSQLKLLRVIRDADLIARAKVFAEDLIASGLPAPLQLALEKADAQALKRS</sequence>
<evidence type="ECO:0000256" key="6">
    <source>
        <dbReference type="ARBA" id="ARBA00023125"/>
    </source>
</evidence>
<keyword evidence="1" id="KW-0547">Nucleotide-binding</keyword>
<evidence type="ECO:0000256" key="8">
    <source>
        <dbReference type="ARBA" id="ARBA00049819"/>
    </source>
</evidence>
<evidence type="ECO:0000256" key="4">
    <source>
        <dbReference type="ARBA" id="ARBA00022806"/>
    </source>
</evidence>
<dbReference type="PANTHER" id="PTHR47964:SF1">
    <property type="entry name" value="ATP-DEPENDENT DNA HELICASE HOMOLOG RECG, CHLOROPLASTIC"/>
    <property type="match status" value="1"/>
</dbReference>
<dbReference type="PANTHER" id="PTHR47964">
    <property type="entry name" value="ATP-DEPENDENT DNA HELICASE HOMOLOG RECG, CHLOROPLASTIC"/>
    <property type="match status" value="1"/>
</dbReference>
<dbReference type="SMART" id="SM00490">
    <property type="entry name" value="HELICc"/>
    <property type="match status" value="1"/>
</dbReference>
<keyword evidence="6" id="KW-0238">DNA-binding</keyword>
<dbReference type="AlphaFoldDB" id="A0A7D4Q4H7"/>
<keyword evidence="2" id="KW-0227">DNA damage</keyword>
<dbReference type="GO" id="GO:0003677">
    <property type="term" value="F:DNA binding"/>
    <property type="evidence" value="ECO:0007669"/>
    <property type="project" value="UniProtKB-KW"/>
</dbReference>
<gene>
    <name evidence="11" type="ORF">HRU87_02360</name>
</gene>
<dbReference type="RefSeq" id="WP_173493360.1">
    <property type="nucleotide sequence ID" value="NZ_CP054056.1"/>
</dbReference>
<dbReference type="InterPro" id="IPR045562">
    <property type="entry name" value="RecG_dom3_C"/>
</dbReference>
<dbReference type="GO" id="GO:0003678">
    <property type="term" value="F:DNA helicase activity"/>
    <property type="evidence" value="ECO:0007669"/>
    <property type="project" value="TreeGrafter"/>
</dbReference>
<dbReference type="InterPro" id="IPR033454">
    <property type="entry name" value="RecG_wedge"/>
</dbReference>
<dbReference type="GO" id="GO:0006281">
    <property type="term" value="P:DNA repair"/>
    <property type="evidence" value="ECO:0007669"/>
    <property type="project" value="UniProtKB-KW"/>
</dbReference>
<organism evidence="11 12">
    <name type="scientific">Aquiluna borgnonia</name>
    <dbReference type="NCBI Taxonomy" id="2499157"/>
    <lineage>
        <taxon>Bacteria</taxon>
        <taxon>Bacillati</taxon>
        <taxon>Actinomycetota</taxon>
        <taxon>Actinomycetes</taxon>
        <taxon>Micrococcales</taxon>
        <taxon>Microbacteriaceae</taxon>
        <taxon>Luna cluster</taxon>
        <taxon>Luna-1 subcluster</taxon>
        <taxon>Aquiluna</taxon>
    </lineage>
</organism>
<dbReference type="Pfam" id="PF00270">
    <property type="entry name" value="DEAD"/>
    <property type="match status" value="1"/>
</dbReference>